<protein>
    <submittedName>
        <fullName evidence="1">Uncharacterized protein</fullName>
    </submittedName>
</protein>
<dbReference type="EMBL" id="CP031555">
    <property type="protein sequence ID" value="AXO14900.1"/>
    <property type="molecule type" value="Genomic_DNA"/>
</dbReference>
<name>A0ABN5NI48_9PROT</name>
<accession>A0ABN5NI48</accession>
<sequence length="61" mass="6867">MFVFEYFSCAMNWSAQTSSLQLFVKVVAAIKSSNYDAKPFIIAGLILRPPYLDTQQSETQA</sequence>
<dbReference type="Proteomes" id="UP000256971">
    <property type="component" value="Chromosome"/>
</dbReference>
<keyword evidence="2" id="KW-1185">Reference proteome</keyword>
<evidence type="ECO:0000313" key="2">
    <source>
        <dbReference type="Proteomes" id="UP000256971"/>
    </source>
</evidence>
<evidence type="ECO:0000313" key="1">
    <source>
        <dbReference type="EMBL" id="AXO14900.1"/>
    </source>
</evidence>
<gene>
    <name evidence="1" type="ORF">DY252_12260</name>
</gene>
<reference evidence="1 2" key="1">
    <citation type="submission" date="2018-08" db="EMBL/GenBank/DDBJ databases">
        <title>Complete genome sequence of type strain Thalassospira indica MCCC 1A01103T, isolated from isolated from deep seawater of the Indian Ocean.</title>
        <authorList>
            <person name="Liu Y."/>
        </authorList>
    </citation>
    <scope>NUCLEOTIDE SEQUENCE [LARGE SCALE GENOMIC DNA]</scope>
    <source>
        <strain evidence="1 2">PB8BT</strain>
    </source>
</reference>
<organism evidence="1 2">
    <name type="scientific">Thalassospira indica</name>
    <dbReference type="NCBI Taxonomy" id="1891279"/>
    <lineage>
        <taxon>Bacteria</taxon>
        <taxon>Pseudomonadati</taxon>
        <taxon>Pseudomonadota</taxon>
        <taxon>Alphaproteobacteria</taxon>
        <taxon>Rhodospirillales</taxon>
        <taxon>Thalassospiraceae</taxon>
        <taxon>Thalassospira</taxon>
    </lineage>
</organism>
<proteinExistence type="predicted"/>